<dbReference type="PANTHER" id="PTHR36381:SF1">
    <property type="entry name" value="ETHYLENE-REGULATED TRANSCRIPT 2 (ERT2)"/>
    <property type="match status" value="1"/>
</dbReference>
<keyword evidence="3" id="KW-1185">Reference proteome</keyword>
<dbReference type="Proteomes" id="UP000834106">
    <property type="component" value="Chromosome 20"/>
</dbReference>
<name>A0AAD2ADY4_9LAMI</name>
<protein>
    <recommendedName>
        <fullName evidence="4">Ethylene-responsive nuclear protein</fullName>
    </recommendedName>
</protein>
<organism evidence="2 3">
    <name type="scientific">Fraxinus pennsylvanica</name>
    <dbReference type="NCBI Taxonomy" id="56036"/>
    <lineage>
        <taxon>Eukaryota</taxon>
        <taxon>Viridiplantae</taxon>
        <taxon>Streptophyta</taxon>
        <taxon>Embryophyta</taxon>
        <taxon>Tracheophyta</taxon>
        <taxon>Spermatophyta</taxon>
        <taxon>Magnoliopsida</taxon>
        <taxon>eudicotyledons</taxon>
        <taxon>Gunneridae</taxon>
        <taxon>Pentapetalae</taxon>
        <taxon>asterids</taxon>
        <taxon>lamiids</taxon>
        <taxon>Lamiales</taxon>
        <taxon>Oleaceae</taxon>
        <taxon>Oleeae</taxon>
        <taxon>Fraxinus</taxon>
    </lineage>
</organism>
<keyword evidence="1" id="KW-0472">Membrane</keyword>
<keyword evidence="1" id="KW-0812">Transmembrane</keyword>
<evidence type="ECO:0000313" key="3">
    <source>
        <dbReference type="Proteomes" id="UP000834106"/>
    </source>
</evidence>
<evidence type="ECO:0008006" key="4">
    <source>
        <dbReference type="Google" id="ProtNLM"/>
    </source>
</evidence>
<accession>A0AAD2ADY4</accession>
<gene>
    <name evidence="2" type="ORF">FPE_LOCUS31016</name>
</gene>
<feature type="transmembrane region" description="Helical" evidence="1">
    <location>
        <begin position="411"/>
        <end position="435"/>
    </location>
</feature>
<evidence type="ECO:0000313" key="2">
    <source>
        <dbReference type="EMBL" id="CAI9783495.1"/>
    </source>
</evidence>
<dbReference type="PANTHER" id="PTHR36381">
    <property type="entry name" value="ETHYLENE-REGULATED TRANSCRIPT 2 (ERT2)"/>
    <property type="match status" value="1"/>
</dbReference>
<proteinExistence type="predicted"/>
<dbReference type="EMBL" id="OU503055">
    <property type="protein sequence ID" value="CAI9783495.1"/>
    <property type="molecule type" value="Genomic_DNA"/>
</dbReference>
<dbReference type="AlphaFoldDB" id="A0AAD2ADY4"/>
<evidence type="ECO:0000256" key="1">
    <source>
        <dbReference type="SAM" id="Phobius"/>
    </source>
</evidence>
<keyword evidence="1" id="KW-1133">Transmembrane helix</keyword>
<reference evidence="2" key="1">
    <citation type="submission" date="2023-05" db="EMBL/GenBank/DDBJ databases">
        <authorList>
            <person name="Huff M."/>
        </authorList>
    </citation>
    <scope>NUCLEOTIDE SEQUENCE</scope>
</reference>
<feature type="transmembrane region" description="Helical" evidence="1">
    <location>
        <begin position="134"/>
        <end position="154"/>
    </location>
</feature>
<sequence length="474" mass="53390">MRSTRISRLVNDHLRNSQRRRGDSSLVVQTGFPTSLVDLFIKNREKLKKPSKKNRARNTAIPLDDSNDPVISGSLFTSSSMHTPLLCPPPSPSPLPLPPWSRDLDEITVVDTDDGDFGARGDKRGSGVNRGVDMIRFFVTVVKIFMAVVLAMGMEKLTVGMTMSAFFLFSLEYVGKCGLLKPCSEAQEGLRLIVQTFCRFFADRKNAGVLSYDVLQVESFNPICSGLKRECGSNSPSRETQNVEPKRLGIAIAEEIQYEKEITEDSSHDGRLGCIELEIRKLIMEESISERLELKERKLRRAKMKSKIKKFVSKKLRRRKECNSESYEVSPIRKDSIAICEERHTYECEDEIEKESDFKSSSLSIGRDGWKDFVDAKCASDKLLLEANSKITLGEEKVRTETGQDSRYLCLIVLIGLIGGRIFALMIALLWCLLLKSSKTPLQRLIKLPIIELQNIQPLIGLSTRGVVPDIYNS</sequence>